<evidence type="ECO:0000256" key="2">
    <source>
        <dbReference type="ARBA" id="ARBA00022475"/>
    </source>
</evidence>
<feature type="region of interest" description="Disordered" evidence="11">
    <location>
        <begin position="23"/>
        <end position="110"/>
    </location>
</feature>
<keyword evidence="3" id="KW-0336">GPI-anchor</keyword>
<keyword evidence="2" id="KW-1003">Cell membrane</keyword>
<evidence type="ECO:0000256" key="5">
    <source>
        <dbReference type="ARBA" id="ARBA00022974"/>
    </source>
</evidence>
<evidence type="ECO:0000256" key="11">
    <source>
        <dbReference type="SAM" id="MobiDB-lite"/>
    </source>
</evidence>
<accession>A0A8S9J2I5</accession>
<evidence type="ECO:0000256" key="6">
    <source>
        <dbReference type="ARBA" id="ARBA00023136"/>
    </source>
</evidence>
<feature type="compositionally biased region" description="Pro residues" evidence="11">
    <location>
        <begin position="25"/>
        <end position="41"/>
    </location>
</feature>
<evidence type="ECO:0000256" key="7">
    <source>
        <dbReference type="ARBA" id="ARBA00023180"/>
    </source>
</evidence>
<keyword evidence="12" id="KW-1133">Transmembrane helix</keyword>
<feature type="transmembrane region" description="Helical" evidence="12">
    <location>
        <begin position="113"/>
        <end position="133"/>
    </location>
</feature>
<keyword evidence="6 12" id="KW-0472">Membrane</keyword>
<name>A0A8S9J2I5_BRACR</name>
<comment type="function">
    <text evidence="9">Proteoglycan that seems to be implicated in diverse developmental roles such as differentiation, cell-cell recognition, embryogenesis and programmed cell death.</text>
</comment>
<evidence type="ECO:0000256" key="3">
    <source>
        <dbReference type="ARBA" id="ARBA00022622"/>
    </source>
</evidence>
<comment type="subcellular location">
    <subcellularLocation>
        <location evidence="1">Cell membrane</location>
        <topology evidence="1">Lipid-anchor</topology>
        <topology evidence="1">GPI-anchor</topology>
    </subcellularLocation>
</comment>
<feature type="compositionally biased region" description="Low complexity" evidence="11">
    <location>
        <begin position="42"/>
        <end position="54"/>
    </location>
</feature>
<feature type="signal peptide" evidence="13">
    <location>
        <begin position="1"/>
        <end position="21"/>
    </location>
</feature>
<proteinExistence type="inferred from homology"/>
<organism evidence="14">
    <name type="scientific">Brassica cretica</name>
    <name type="common">Mustard</name>
    <dbReference type="NCBI Taxonomy" id="69181"/>
    <lineage>
        <taxon>Eukaryota</taxon>
        <taxon>Viridiplantae</taxon>
        <taxon>Streptophyta</taxon>
        <taxon>Embryophyta</taxon>
        <taxon>Tracheophyta</taxon>
        <taxon>Spermatophyta</taxon>
        <taxon>Magnoliopsida</taxon>
        <taxon>eudicotyledons</taxon>
        <taxon>Gunneridae</taxon>
        <taxon>Pentapetalae</taxon>
        <taxon>rosids</taxon>
        <taxon>malvids</taxon>
        <taxon>Brassicales</taxon>
        <taxon>Brassicaceae</taxon>
        <taxon>Brassiceae</taxon>
        <taxon>Brassica</taxon>
    </lineage>
</organism>
<dbReference type="PANTHER" id="PTHR36321:SF24">
    <property type="entry name" value="CLASSICAL ARABINOGALACTAN PROTEIN 10-RELATED"/>
    <property type="match status" value="1"/>
</dbReference>
<dbReference type="GO" id="GO:0005886">
    <property type="term" value="C:plasma membrane"/>
    <property type="evidence" value="ECO:0007669"/>
    <property type="project" value="UniProtKB-SubCell"/>
</dbReference>
<evidence type="ECO:0000256" key="13">
    <source>
        <dbReference type="SAM" id="SignalP"/>
    </source>
</evidence>
<dbReference type="PANTHER" id="PTHR36321">
    <property type="entry name" value="CLASSICAL ARABINOGALACTAN PROTEIN 9"/>
    <property type="match status" value="1"/>
</dbReference>
<dbReference type="GO" id="GO:0098552">
    <property type="term" value="C:side of membrane"/>
    <property type="evidence" value="ECO:0007669"/>
    <property type="project" value="UniProtKB-KW"/>
</dbReference>
<gene>
    <name evidence="14" type="ORF">F2Q70_00003081</name>
</gene>
<feature type="compositionally biased region" description="Polar residues" evidence="11">
    <location>
        <begin position="100"/>
        <end position="110"/>
    </location>
</feature>
<keyword evidence="8" id="KW-0449">Lipoprotein</keyword>
<keyword evidence="12" id="KW-0812">Transmembrane</keyword>
<evidence type="ECO:0000256" key="4">
    <source>
        <dbReference type="ARBA" id="ARBA00022729"/>
    </source>
</evidence>
<reference evidence="14" key="1">
    <citation type="submission" date="2019-12" db="EMBL/GenBank/DDBJ databases">
        <title>Genome sequencing and annotation of Brassica cretica.</title>
        <authorList>
            <person name="Studholme D.J."/>
            <person name="Sarris P.F."/>
        </authorList>
    </citation>
    <scope>NUCLEOTIDE SEQUENCE</scope>
    <source>
        <strain evidence="14">PFS-102/07</strain>
        <tissue evidence="14">Leaf</tissue>
    </source>
</reference>
<evidence type="ECO:0000256" key="9">
    <source>
        <dbReference type="ARBA" id="ARBA00025294"/>
    </source>
</evidence>
<evidence type="ECO:0000256" key="1">
    <source>
        <dbReference type="ARBA" id="ARBA00004609"/>
    </source>
</evidence>
<sequence length="162" mass="16404">MASKSIVVFLFLAVIASSVIAQAPGPSPTRSPLPATPPISQPPRTAAPTTSRASTPPPSVTPTAAPTSPPVGSPTSTVASPPAPPTSVTPDGAPAANAPSGPTESTPANENNAAALSAGSFTGFVFVATLLLLSGVLNWFVTDFLFIFGRFVFLFIIENSRF</sequence>
<comment type="caution">
    <text evidence="14">The sequence shown here is derived from an EMBL/GenBank/DDBJ whole genome shotgun (WGS) entry which is preliminary data.</text>
</comment>
<protein>
    <recommendedName>
        <fullName evidence="15">Arabinogalactan protein</fullName>
    </recommendedName>
</protein>
<evidence type="ECO:0008006" key="15">
    <source>
        <dbReference type="Google" id="ProtNLM"/>
    </source>
</evidence>
<keyword evidence="5" id="KW-0654">Proteoglycan</keyword>
<keyword evidence="4 13" id="KW-0732">Signal</keyword>
<feature type="chain" id="PRO_5035726538" description="Arabinogalactan protein" evidence="13">
    <location>
        <begin position="22"/>
        <end position="162"/>
    </location>
</feature>
<dbReference type="InterPro" id="IPR044959">
    <property type="entry name" value="AGP"/>
</dbReference>
<evidence type="ECO:0000256" key="8">
    <source>
        <dbReference type="ARBA" id="ARBA00023288"/>
    </source>
</evidence>
<evidence type="ECO:0000313" key="14">
    <source>
        <dbReference type="EMBL" id="KAF2575853.1"/>
    </source>
</evidence>
<dbReference type="AlphaFoldDB" id="A0A8S9J2I5"/>
<evidence type="ECO:0000256" key="12">
    <source>
        <dbReference type="SAM" id="Phobius"/>
    </source>
</evidence>
<evidence type="ECO:0000256" key="10">
    <source>
        <dbReference type="ARBA" id="ARBA00025756"/>
    </source>
</evidence>
<comment type="similarity">
    <text evidence="10">Belongs to the classical AGP family.</text>
</comment>
<keyword evidence="7" id="KW-0325">Glycoprotein</keyword>
<dbReference type="EMBL" id="QGKY02001015">
    <property type="protein sequence ID" value="KAF2575853.1"/>
    <property type="molecule type" value="Genomic_DNA"/>
</dbReference>